<evidence type="ECO:0000313" key="3">
    <source>
        <dbReference type="Proteomes" id="UP000502508"/>
    </source>
</evidence>
<dbReference type="RefSeq" id="WP_173033953.1">
    <property type="nucleotide sequence ID" value="NZ_AP022870.1"/>
</dbReference>
<dbReference type="AlphaFoldDB" id="A0A6F8XL43"/>
<dbReference type="Proteomes" id="UP000502508">
    <property type="component" value="Chromosome"/>
</dbReference>
<evidence type="ECO:0008006" key="4">
    <source>
        <dbReference type="Google" id="ProtNLM"/>
    </source>
</evidence>
<dbReference type="EMBL" id="AP022870">
    <property type="protein sequence ID" value="BCB74536.1"/>
    <property type="molecule type" value="Genomic_DNA"/>
</dbReference>
<sequence length="90" mass="9257">MANRTPTLIAATSANFSGTDGPGPSISIDEVREFVAASGADVSVAIDDGVCPTADHLTIISCTTAHAQLAREGIVHTRAVATVLRRELTP</sequence>
<proteinExistence type="predicted"/>
<dbReference type="Gene3D" id="3.90.870.10">
    <property type="entry name" value="DHBP synthase"/>
    <property type="match status" value="1"/>
</dbReference>
<feature type="compositionally biased region" description="Polar residues" evidence="1">
    <location>
        <begin position="1"/>
        <end position="18"/>
    </location>
</feature>
<evidence type="ECO:0000313" key="2">
    <source>
        <dbReference type="EMBL" id="BCB74536.1"/>
    </source>
</evidence>
<dbReference type="InterPro" id="IPR017945">
    <property type="entry name" value="DHBP_synth_RibB-like_a/b_dom"/>
</dbReference>
<accession>A0A6F8XL43</accession>
<dbReference type="SUPFAM" id="SSF55821">
    <property type="entry name" value="YrdC/RibB"/>
    <property type="match status" value="1"/>
</dbReference>
<gene>
    <name evidence="2" type="ORF">Pflav_009460</name>
</gene>
<evidence type="ECO:0000256" key="1">
    <source>
        <dbReference type="SAM" id="MobiDB-lite"/>
    </source>
</evidence>
<protein>
    <recommendedName>
        <fullName evidence="4">YrdC-like domain-containing protein</fullName>
    </recommendedName>
</protein>
<reference evidence="2 3" key="2">
    <citation type="submission" date="2020-03" db="EMBL/GenBank/DDBJ databases">
        <authorList>
            <person name="Ichikawa N."/>
            <person name="Kimura A."/>
            <person name="Kitahashi Y."/>
            <person name="Uohara A."/>
        </authorList>
    </citation>
    <scope>NUCLEOTIDE SEQUENCE [LARGE SCALE GENOMIC DNA]</scope>
    <source>
        <strain evidence="2 3">NBRC 107702</strain>
    </source>
</reference>
<feature type="region of interest" description="Disordered" evidence="1">
    <location>
        <begin position="1"/>
        <end position="24"/>
    </location>
</feature>
<dbReference type="KEGG" id="pfla:Pflav_009460"/>
<name>A0A6F8XL43_9ACTN</name>
<keyword evidence="3" id="KW-1185">Reference proteome</keyword>
<organism evidence="2 3">
    <name type="scientific">Phytohabitans flavus</name>
    <dbReference type="NCBI Taxonomy" id="1076124"/>
    <lineage>
        <taxon>Bacteria</taxon>
        <taxon>Bacillati</taxon>
        <taxon>Actinomycetota</taxon>
        <taxon>Actinomycetes</taxon>
        <taxon>Micromonosporales</taxon>
        <taxon>Micromonosporaceae</taxon>
    </lineage>
</organism>
<reference evidence="2 3" key="1">
    <citation type="submission" date="2020-03" db="EMBL/GenBank/DDBJ databases">
        <title>Whole genome shotgun sequence of Phytohabitans flavus NBRC 107702.</title>
        <authorList>
            <person name="Komaki H."/>
            <person name="Tamura T."/>
        </authorList>
    </citation>
    <scope>NUCLEOTIDE SEQUENCE [LARGE SCALE GENOMIC DNA]</scope>
    <source>
        <strain evidence="2 3">NBRC 107702</strain>
    </source>
</reference>